<evidence type="ECO:0000256" key="3">
    <source>
        <dbReference type="ARBA" id="ARBA00004389"/>
    </source>
</evidence>
<comment type="subcellular location">
    <subcellularLocation>
        <location evidence="15">Cell membrane</location>
        <location evidence="15">Sarcolemma</location>
        <topology evidence="15">Single-pass type IV membrane protein</topology>
    </subcellularLocation>
    <subcellularLocation>
        <location evidence="1">Cytoplasm</location>
        <location evidence="1">Cytoskeleton</location>
        <location evidence="1">Microtubule organizing center</location>
        <location evidence="1">Centrosome</location>
    </subcellularLocation>
    <subcellularLocation>
        <location evidence="3">Endoplasmic reticulum membrane</location>
        <topology evidence="3">Single-pass membrane protein</topology>
    </subcellularLocation>
    <subcellularLocation>
        <location evidence="2">Mitochondrion membrane</location>
        <topology evidence="2">Single-pass membrane protein</topology>
    </subcellularLocation>
</comment>
<feature type="domain" description="FHA" evidence="22">
    <location>
        <begin position="25"/>
        <end position="80"/>
    </location>
</feature>
<keyword evidence="13" id="KW-0206">Cytoskeleton</keyword>
<evidence type="ECO:0000256" key="4">
    <source>
        <dbReference type="ARBA" id="ARBA00022475"/>
    </source>
</evidence>
<dbReference type="AlphaFoldDB" id="A0A7M5XDR7"/>
<dbReference type="CDD" id="cd21911">
    <property type="entry name" value="CC1_SLMAP"/>
    <property type="match status" value="1"/>
</dbReference>
<feature type="region of interest" description="Disordered" evidence="20">
    <location>
        <begin position="665"/>
        <end position="708"/>
    </location>
</feature>
<keyword evidence="9 21" id="KW-1133">Transmembrane helix</keyword>
<evidence type="ECO:0000256" key="19">
    <source>
        <dbReference type="SAM" id="Coils"/>
    </source>
</evidence>
<dbReference type="Gene3D" id="2.60.200.20">
    <property type="match status" value="1"/>
</dbReference>
<dbReference type="Pfam" id="PF00498">
    <property type="entry name" value="FHA"/>
    <property type="match status" value="1"/>
</dbReference>
<organism evidence="23 24">
    <name type="scientific">Clytia hemisphaerica</name>
    <dbReference type="NCBI Taxonomy" id="252671"/>
    <lineage>
        <taxon>Eukaryota</taxon>
        <taxon>Metazoa</taxon>
        <taxon>Cnidaria</taxon>
        <taxon>Hydrozoa</taxon>
        <taxon>Hydroidolina</taxon>
        <taxon>Leptothecata</taxon>
        <taxon>Obeliida</taxon>
        <taxon>Clytiidae</taxon>
        <taxon>Clytia</taxon>
    </lineage>
</organism>
<dbReference type="InterPro" id="IPR000253">
    <property type="entry name" value="FHA_dom"/>
</dbReference>
<evidence type="ECO:0000313" key="23">
    <source>
        <dbReference type="EnsemblMetazoa" id="CLYHEMP021673.1"/>
    </source>
</evidence>
<evidence type="ECO:0000256" key="10">
    <source>
        <dbReference type="ARBA" id="ARBA00023054"/>
    </source>
</evidence>
<evidence type="ECO:0000259" key="22">
    <source>
        <dbReference type="PROSITE" id="PS50006"/>
    </source>
</evidence>
<evidence type="ECO:0000256" key="11">
    <source>
        <dbReference type="ARBA" id="ARBA00023128"/>
    </source>
</evidence>
<evidence type="ECO:0000256" key="13">
    <source>
        <dbReference type="ARBA" id="ARBA00023212"/>
    </source>
</evidence>
<keyword evidence="24" id="KW-1185">Reference proteome</keyword>
<feature type="compositionally biased region" description="Basic and acidic residues" evidence="20">
    <location>
        <begin position="616"/>
        <end position="630"/>
    </location>
</feature>
<dbReference type="RefSeq" id="XP_066922368.1">
    <property type="nucleotide sequence ID" value="XM_067066267.1"/>
</dbReference>
<protein>
    <recommendedName>
        <fullName evidence="18">Sarcolemmal membrane-associated protein</fullName>
    </recommendedName>
</protein>
<evidence type="ECO:0000256" key="2">
    <source>
        <dbReference type="ARBA" id="ARBA00004304"/>
    </source>
</evidence>
<keyword evidence="12 21" id="KW-0472">Membrane</keyword>
<dbReference type="GO" id="GO:0031966">
    <property type="term" value="C:mitochondrial membrane"/>
    <property type="evidence" value="ECO:0007669"/>
    <property type="project" value="UniProtKB-SubCell"/>
</dbReference>
<keyword evidence="4" id="KW-1003">Cell membrane</keyword>
<feature type="coiled-coil region" evidence="19">
    <location>
        <begin position="162"/>
        <end position="220"/>
    </location>
</feature>
<evidence type="ECO:0000256" key="17">
    <source>
        <dbReference type="ARBA" id="ARBA00066015"/>
    </source>
</evidence>
<feature type="coiled-coil region" evidence="19">
    <location>
        <begin position="708"/>
        <end position="735"/>
    </location>
</feature>
<dbReference type="InterPro" id="IPR051176">
    <property type="entry name" value="Cent_Immune-Sig_Mod"/>
</dbReference>
<dbReference type="GO" id="GO:0005789">
    <property type="term" value="C:endoplasmic reticulum membrane"/>
    <property type="evidence" value="ECO:0007669"/>
    <property type="project" value="UniProtKB-SubCell"/>
</dbReference>
<comment type="function">
    <text evidence="14">Associates with the striatin-interacting phosphatase and kinase (STRIPAK) core complex, forming the extended (SIKE1:SLMAP)STRIPAK complex. The (SIKE1:SLMAP)STRIPAK complex dephosphorylates STK3 leading to the inhibition of Hippo signaling and the control of cell growth. May play a role during myoblast fusion.</text>
</comment>
<dbReference type="Proteomes" id="UP000594262">
    <property type="component" value="Unplaced"/>
</dbReference>
<dbReference type="FunFam" id="2.60.200.20:FF:000003">
    <property type="entry name" value="sarcolemmal membrane-associated protein isoform X2"/>
    <property type="match status" value="1"/>
</dbReference>
<keyword evidence="5" id="KW-0963">Cytoplasm</keyword>
<feature type="compositionally biased region" description="Low complexity" evidence="20">
    <location>
        <begin position="671"/>
        <end position="681"/>
    </location>
</feature>
<feature type="transmembrane region" description="Helical" evidence="21">
    <location>
        <begin position="743"/>
        <end position="766"/>
    </location>
</feature>
<keyword evidence="10 19" id="KW-0175">Coiled coil</keyword>
<keyword evidence="11" id="KW-0496">Mitochondrion</keyword>
<dbReference type="SUPFAM" id="SSF49879">
    <property type="entry name" value="SMAD/FHA domain"/>
    <property type="match status" value="1"/>
</dbReference>
<accession>A0A7M5XDR7</accession>
<sequence length="789" mass="90075">MAALIAPRPNSHPFQERQLSLKEPIKIGRAVAKAKATQNNGIFDCRVLSRNHAMLWYENGKFFLQDTKSSNGTFVNGVRLSRGAEESEPCEIKSGDILQFGVEVVENTKNVTHGCIIGLATLFHEDGTEATGANEEPQSVLSLASGDKPIQPKELWQLSQFLQDALHREQMLENKLATLQRMISNSHAASDDTFQGFIQEDKVLSRLETLENQLELVSQELPEDEPQTQLMAYQDERLEYESAAKETLQKILQEKIEVLQKCSDLERLLSNTEDECTFLRNTWEKSKEELGTLMERHTQLMDELKQVKEDMTTAEQKHETTQQQTISEKKELKGQLEDAEKRGSSLAVEVESLQAECDFTKQQLQAMKERLETKQKEEEEETEKHDLPFASDHATLEKDVKNKTALIRSLKEQIAEMQAKYEMEQLNKSTADDKNDDFNEHLEISCTQIKELDGVLQSVAVTLNTWSDGLMAGVETSTSFHYSEIQTTTNQNKEDCIVNQQKAIMACSEFLNNVKKHFEDVIARAPIERELSHNSTDESIKAQLTDAHNELDEVRSQIMILGDQLLEEQEINKRSKELAASLQTQLYEAQQHMNIEQLDKSMSYQSLESARRLADEMKQQASDYAKEAGHGRVTNNSLHEENETLQMKIARLENECKLLRQENQLLSKAQPSSRPSCSPSPQRHRFESNTSTHGDDENTTSTSNSITPEELQEQLKLAEESLEKLTTERTDTIERFTQRQQQLMNFITTILLFMMIFFVMILLGLIDVSPGALPLLDEHSWNEFLEHLF</sequence>
<dbReference type="GeneID" id="136809725"/>
<dbReference type="PANTHER" id="PTHR15715">
    <property type="entry name" value="CENTROSOMAL PROTEIN OF 170 KDA"/>
    <property type="match status" value="1"/>
</dbReference>
<name>A0A7M5XDR7_9CNID</name>
<dbReference type="InterPro" id="IPR008984">
    <property type="entry name" value="SMAD_FHA_dom_sf"/>
</dbReference>
<evidence type="ECO:0000256" key="12">
    <source>
        <dbReference type="ARBA" id="ARBA00023136"/>
    </source>
</evidence>
<evidence type="ECO:0000256" key="5">
    <source>
        <dbReference type="ARBA" id="ARBA00022490"/>
    </source>
</evidence>
<dbReference type="OrthoDB" id="687730at2759"/>
<feature type="compositionally biased region" description="Basic and acidic residues" evidence="20">
    <location>
        <begin position="327"/>
        <end position="336"/>
    </location>
</feature>
<evidence type="ECO:0000256" key="18">
    <source>
        <dbReference type="ARBA" id="ARBA00074026"/>
    </source>
</evidence>
<keyword evidence="7 21" id="KW-0812">Transmembrane</keyword>
<dbReference type="SMART" id="SM00240">
    <property type="entry name" value="FHA"/>
    <property type="match status" value="1"/>
</dbReference>
<feature type="compositionally biased region" description="Basic and acidic residues" evidence="20">
    <location>
        <begin position="311"/>
        <end position="320"/>
    </location>
</feature>
<keyword evidence="6" id="KW-0597">Phosphoprotein</keyword>
<evidence type="ECO:0000256" key="8">
    <source>
        <dbReference type="ARBA" id="ARBA00022824"/>
    </source>
</evidence>
<reference evidence="23" key="1">
    <citation type="submission" date="2021-01" db="UniProtKB">
        <authorList>
            <consortium name="EnsemblMetazoa"/>
        </authorList>
    </citation>
    <scope>IDENTIFICATION</scope>
</reference>
<evidence type="ECO:0000256" key="14">
    <source>
        <dbReference type="ARBA" id="ARBA00057671"/>
    </source>
</evidence>
<feature type="region of interest" description="Disordered" evidence="20">
    <location>
        <begin position="311"/>
        <end position="336"/>
    </location>
</feature>
<dbReference type="PANTHER" id="PTHR15715:SF37">
    <property type="entry name" value="LD47843P"/>
    <property type="match status" value="1"/>
</dbReference>
<evidence type="ECO:0000256" key="9">
    <source>
        <dbReference type="ARBA" id="ARBA00022989"/>
    </source>
</evidence>
<evidence type="ECO:0000256" key="7">
    <source>
        <dbReference type="ARBA" id="ARBA00022692"/>
    </source>
</evidence>
<evidence type="ECO:0000313" key="24">
    <source>
        <dbReference type="Proteomes" id="UP000594262"/>
    </source>
</evidence>
<dbReference type="GO" id="GO:0042383">
    <property type="term" value="C:sarcolemma"/>
    <property type="evidence" value="ECO:0007669"/>
    <property type="project" value="UniProtKB-SubCell"/>
</dbReference>
<feature type="region of interest" description="Disordered" evidence="20">
    <location>
        <begin position="616"/>
        <end position="640"/>
    </location>
</feature>
<comment type="similarity">
    <text evidence="16">Belongs to the SLMAP family.</text>
</comment>
<keyword evidence="8" id="KW-0256">Endoplasmic reticulum</keyword>
<dbReference type="EnsemblMetazoa" id="CLYHEMT021673.1">
    <property type="protein sequence ID" value="CLYHEMP021673.1"/>
    <property type="gene ID" value="CLYHEMG021673"/>
</dbReference>
<evidence type="ECO:0000256" key="21">
    <source>
        <dbReference type="SAM" id="Phobius"/>
    </source>
</evidence>
<comment type="subunit">
    <text evidence="17">Homodimer. Interacts with myosin. Interacts with SIKE1 and both associate with the STRIPAK core complex composed of PP2A catalytic and scaffolding subunits, the striatins (PP2A regulatory subunits), the striatin-associated proteins MOB4, STRIP1 and STRIP2, PDCD10 and members of the STE20 kinases, such as STK24 and STK26. Interacts (via FHA domain) with STK3 (when phosphorylated); the interaction associates STK3 with the STRIPAK complex.</text>
</comment>
<evidence type="ECO:0000256" key="1">
    <source>
        <dbReference type="ARBA" id="ARBA00004300"/>
    </source>
</evidence>
<proteinExistence type="inferred from homology"/>
<evidence type="ECO:0000256" key="6">
    <source>
        <dbReference type="ARBA" id="ARBA00022553"/>
    </source>
</evidence>
<dbReference type="GO" id="GO:0005813">
    <property type="term" value="C:centrosome"/>
    <property type="evidence" value="ECO:0007669"/>
    <property type="project" value="UniProtKB-SubCell"/>
</dbReference>
<dbReference type="PROSITE" id="PS50006">
    <property type="entry name" value="FHA_DOMAIN"/>
    <property type="match status" value="1"/>
</dbReference>
<dbReference type="CDD" id="cd22679">
    <property type="entry name" value="FHA_SLMAP"/>
    <property type="match status" value="1"/>
</dbReference>
<evidence type="ECO:0000256" key="15">
    <source>
        <dbReference type="ARBA" id="ARBA00060409"/>
    </source>
</evidence>
<evidence type="ECO:0000256" key="16">
    <source>
        <dbReference type="ARBA" id="ARBA00061687"/>
    </source>
</evidence>
<evidence type="ECO:0000256" key="20">
    <source>
        <dbReference type="SAM" id="MobiDB-lite"/>
    </source>
</evidence>